<evidence type="ECO:0000259" key="1">
    <source>
        <dbReference type="Pfam" id="PF08279"/>
    </source>
</evidence>
<name>A0A172T3C9_FERPE</name>
<proteinExistence type="predicted"/>
<dbReference type="SUPFAM" id="SSF46785">
    <property type="entry name" value="Winged helix' DNA-binding domain"/>
    <property type="match status" value="1"/>
</dbReference>
<reference evidence="3" key="2">
    <citation type="journal article" date="2020" name="mSystems">
        <title>Genome- and Community-Level Interaction Insights into Carbon Utilization and Element Cycling Functions of Hydrothermarchaeota in Hydrothermal Sediment.</title>
        <authorList>
            <person name="Zhou Z."/>
            <person name="Liu Y."/>
            <person name="Xu W."/>
            <person name="Pan J."/>
            <person name="Luo Z.H."/>
            <person name="Li M."/>
        </authorList>
    </citation>
    <scope>NUCLEOTIDE SEQUENCE [LARGE SCALE GENOMIC DNA]</scope>
    <source>
        <strain evidence="3">SpSt-604</strain>
    </source>
</reference>
<accession>A0A172T3C9</accession>
<dbReference type="Pfam" id="PF08279">
    <property type="entry name" value="HTH_11"/>
    <property type="match status" value="1"/>
</dbReference>
<dbReference type="OrthoDB" id="15623at2"/>
<dbReference type="KEGG" id="fng:JM64_05550"/>
<evidence type="ECO:0000313" key="3">
    <source>
        <dbReference type="EMBL" id="HGU42308.1"/>
    </source>
</evidence>
<feature type="domain" description="Helix-turn-helix type 11" evidence="1">
    <location>
        <begin position="6"/>
        <end position="55"/>
    </location>
</feature>
<dbReference type="EMBL" id="CP011393">
    <property type="protein sequence ID" value="ANE41487.1"/>
    <property type="molecule type" value="Genomic_DNA"/>
</dbReference>
<gene>
    <name evidence="3" type="ORF">ENT72_05265</name>
    <name evidence="2" type="ORF">JM64_05550</name>
</gene>
<dbReference type="PATRIC" id="fig|93466.3.peg.1175"/>
<reference evidence="2 4" key="1">
    <citation type="submission" date="2014-08" db="EMBL/GenBank/DDBJ databases">
        <title>Fervidobacterium pennivorans DYC genome.</title>
        <authorList>
            <person name="Wushke S."/>
        </authorList>
    </citation>
    <scope>NUCLEOTIDE SEQUENCE [LARGE SCALE GENOMIC DNA]</scope>
    <source>
        <strain evidence="2 4">DYC</strain>
    </source>
</reference>
<dbReference type="InterPro" id="IPR013196">
    <property type="entry name" value="HTH_11"/>
</dbReference>
<dbReference type="InterPro" id="IPR036388">
    <property type="entry name" value="WH-like_DNA-bd_sf"/>
</dbReference>
<protein>
    <submittedName>
        <fullName evidence="3">HTH domain-containing protein</fullName>
    </submittedName>
    <submittedName>
        <fullName evidence="2">MarR family transcriptional regulator</fullName>
    </submittedName>
</protein>
<dbReference type="InterPro" id="IPR036390">
    <property type="entry name" value="WH_DNA-bd_sf"/>
</dbReference>
<dbReference type="Gene3D" id="1.10.10.10">
    <property type="entry name" value="Winged helix-like DNA-binding domain superfamily/Winged helix DNA-binding domain"/>
    <property type="match status" value="1"/>
</dbReference>
<sequence>MDKKELVFKVLMESDKPLRPGDIAEKAGLSKEDVDKAIKALKEEGRIESPKRCYYQAKKQ</sequence>
<dbReference type="EMBL" id="DSZT01000163">
    <property type="protein sequence ID" value="HGU42308.1"/>
    <property type="molecule type" value="Genomic_DNA"/>
</dbReference>
<dbReference type="AlphaFoldDB" id="A0A172T3C9"/>
<evidence type="ECO:0000313" key="2">
    <source>
        <dbReference type="EMBL" id="ANE41487.1"/>
    </source>
</evidence>
<evidence type="ECO:0000313" key="4">
    <source>
        <dbReference type="Proteomes" id="UP000077096"/>
    </source>
</evidence>
<organism evidence="2 4">
    <name type="scientific">Fervidobacterium pennivorans</name>
    <dbReference type="NCBI Taxonomy" id="93466"/>
    <lineage>
        <taxon>Bacteria</taxon>
        <taxon>Thermotogati</taxon>
        <taxon>Thermotogota</taxon>
        <taxon>Thermotogae</taxon>
        <taxon>Thermotogales</taxon>
        <taxon>Fervidobacteriaceae</taxon>
        <taxon>Fervidobacterium</taxon>
    </lineage>
</organism>
<dbReference type="Proteomes" id="UP000077096">
    <property type="component" value="Chromosome"/>
</dbReference>